<dbReference type="OrthoDB" id="5894719at2"/>
<dbReference type="Proteomes" id="UP000318242">
    <property type="component" value="Unassembled WGS sequence"/>
</dbReference>
<dbReference type="InterPro" id="IPR025370">
    <property type="entry name" value="SgrR_HTH_N"/>
</dbReference>
<dbReference type="GO" id="GO:1904680">
    <property type="term" value="F:peptide transmembrane transporter activity"/>
    <property type="evidence" value="ECO:0007669"/>
    <property type="project" value="TreeGrafter"/>
</dbReference>
<dbReference type="SUPFAM" id="SSF53850">
    <property type="entry name" value="Periplasmic binding protein-like II"/>
    <property type="match status" value="1"/>
</dbReference>
<keyword evidence="1" id="KW-0238">DNA-binding</keyword>
<dbReference type="EMBL" id="BJLH01000009">
    <property type="protein sequence ID" value="GEA60995.1"/>
    <property type="molecule type" value="Genomic_DNA"/>
</dbReference>
<dbReference type="PANTHER" id="PTHR30290:SF72">
    <property type="entry name" value="HTH-TYPE TRANSCRIPTIONAL REGULATOR SGRR"/>
    <property type="match status" value="1"/>
</dbReference>
<evidence type="ECO:0000313" key="4">
    <source>
        <dbReference type="EMBL" id="GEA60995.1"/>
    </source>
</evidence>
<evidence type="ECO:0000313" key="5">
    <source>
        <dbReference type="Proteomes" id="UP000318242"/>
    </source>
</evidence>
<sequence length="547" mass="63136">MVKPTNTIQLNRLKQLDRYFGTALSVVDSQTLAQIMSCSTRNVAKTMKTLAELGWVNWQPGRGRGIKTQLQIVRSFHTVLIDVLKTYVAGGELNEAARYADIFNYQKVFKQSLPEWMIEFSEDNQRSDKLISLVPYSLPNCHPMHMVDRNAGIIVSAMFDTLVDFEPLSKQFIPRLAHQFYQEGLTHYFRIRPDVHFHNGELLTPEHVKQVLLAHKKPNTIANELYQSIESVEVNRQWVEVTLTFDDPIFLHAIADIHASIYLNNPAEPNFPYGTGAYHWGTKTIDHWTLLKNTGYFAHHGILKSAEFWHVLETNKTSVGHLLEFEDSEKRIDNAPELLGSSLGCKGLCMNKSLDDDIRRSLASVTQEVLKQHYQARHTISHSLFNHSVALDSNAHSRQSESLELPHSLKVLKKNSDALHHFWNRLNEHDVQIEYVDEFSKADVWIENFLIGADPVLDHYYWLLLSASAKRMLTSFKQQQWLAEVQNAPDTNATLSLIEQRYLEQYRVIPLWTKSYAFHRHQTLRGTVINSLGFMDISKIWFDKRES</sequence>
<name>A0A4Y3IPJ8_9VIBR</name>
<dbReference type="AlphaFoldDB" id="A0A4Y3IPJ8"/>
<dbReference type="RefSeq" id="WP_141271390.1">
    <property type="nucleotide sequence ID" value="NZ_BJLH01000009.1"/>
</dbReference>
<evidence type="ECO:0000259" key="3">
    <source>
        <dbReference type="Pfam" id="PF12793"/>
    </source>
</evidence>
<evidence type="ECO:0000256" key="1">
    <source>
        <dbReference type="ARBA" id="ARBA00023125"/>
    </source>
</evidence>
<comment type="caution">
    <text evidence="4">The sequence shown here is derived from an EMBL/GenBank/DDBJ whole genome shotgun (WGS) entry which is preliminary data.</text>
</comment>
<dbReference type="GO" id="GO:0015833">
    <property type="term" value="P:peptide transport"/>
    <property type="evidence" value="ECO:0007669"/>
    <property type="project" value="TreeGrafter"/>
</dbReference>
<protein>
    <submittedName>
        <fullName evidence="4">ABC transporter substrate-binding protein</fullName>
    </submittedName>
</protein>
<dbReference type="Gene3D" id="3.40.190.10">
    <property type="entry name" value="Periplasmic binding protein-like II"/>
    <property type="match status" value="1"/>
</dbReference>
<dbReference type="InterPro" id="IPR039424">
    <property type="entry name" value="SBP_5"/>
</dbReference>
<keyword evidence="5" id="KW-1185">Reference proteome</keyword>
<proteinExistence type="predicted"/>
<gene>
    <name evidence="4" type="primary">oppA</name>
    <name evidence="4" type="ORF">VCO01S_21880</name>
</gene>
<feature type="domain" description="Solute-binding protein family 5" evidence="2">
    <location>
        <begin position="172"/>
        <end position="310"/>
    </location>
</feature>
<dbReference type="Pfam" id="PF00496">
    <property type="entry name" value="SBP_bac_5"/>
    <property type="match status" value="1"/>
</dbReference>
<dbReference type="Pfam" id="PF12793">
    <property type="entry name" value="SgrR_N"/>
    <property type="match status" value="1"/>
</dbReference>
<dbReference type="PANTHER" id="PTHR30290">
    <property type="entry name" value="PERIPLASMIC BINDING COMPONENT OF ABC TRANSPORTER"/>
    <property type="match status" value="1"/>
</dbReference>
<feature type="domain" description="Transcriptional regulator SgrR N-terminal HTH" evidence="3">
    <location>
        <begin position="26"/>
        <end position="108"/>
    </location>
</feature>
<evidence type="ECO:0000259" key="2">
    <source>
        <dbReference type="Pfam" id="PF00496"/>
    </source>
</evidence>
<dbReference type="GO" id="GO:0003677">
    <property type="term" value="F:DNA binding"/>
    <property type="evidence" value="ECO:0007669"/>
    <property type="project" value="UniProtKB-KW"/>
</dbReference>
<accession>A0A4Y3IPJ8</accession>
<reference evidence="4 5" key="1">
    <citation type="submission" date="2019-06" db="EMBL/GenBank/DDBJ databases">
        <title>Whole genome shotgun sequence of Vibrio comitans NBRC 102076.</title>
        <authorList>
            <person name="Hosoyama A."/>
            <person name="Uohara A."/>
            <person name="Ohji S."/>
            <person name="Ichikawa N."/>
        </authorList>
    </citation>
    <scope>NUCLEOTIDE SEQUENCE [LARGE SCALE GENOMIC DNA]</scope>
    <source>
        <strain evidence="4 5">NBRC 102076</strain>
    </source>
</reference>
<dbReference type="InterPro" id="IPR000914">
    <property type="entry name" value="SBP_5_dom"/>
</dbReference>
<organism evidence="4 5">
    <name type="scientific">Vibrio comitans NBRC 102076</name>
    <dbReference type="NCBI Taxonomy" id="1219078"/>
    <lineage>
        <taxon>Bacteria</taxon>
        <taxon>Pseudomonadati</taxon>
        <taxon>Pseudomonadota</taxon>
        <taxon>Gammaproteobacteria</taxon>
        <taxon>Vibrionales</taxon>
        <taxon>Vibrionaceae</taxon>
        <taxon>Vibrio</taxon>
    </lineage>
</organism>